<keyword evidence="6" id="KW-1185">Reference proteome</keyword>
<dbReference type="Gene3D" id="3.10.180.10">
    <property type="entry name" value="2,3-Dihydroxybiphenyl 1,2-Dioxygenase, domain 1"/>
    <property type="match status" value="1"/>
</dbReference>
<sequence length="144" mass="16087">MSEPDLVPELAVADLATSLGFWVNLLGFGLKYERPEEGFAYLTLGNAHSMLDQIGQSRTWETAPLQRPLGRGINFEISVSDLDVPLARLMAADWPLFLAPEEKWYRAGDHETGVRQFLVQDPDGYLVRLSISLGQCPLLQEATR</sequence>
<dbReference type="OrthoDB" id="9795618at2"/>
<dbReference type="HOGENOM" id="CLU_046006_15_0_0"/>
<evidence type="ECO:0000259" key="4">
    <source>
        <dbReference type="PROSITE" id="PS51819"/>
    </source>
</evidence>
<dbReference type="PIR" id="C75408">
    <property type="entry name" value="C75408"/>
</dbReference>
<dbReference type="GeneID" id="69517587"/>
<dbReference type="InterPro" id="IPR037523">
    <property type="entry name" value="VOC_core"/>
</dbReference>
<gene>
    <name evidence="5" type="ordered locus">DR_1341</name>
</gene>
<feature type="domain" description="VOC" evidence="4">
    <location>
        <begin position="3"/>
        <end position="132"/>
    </location>
</feature>
<dbReference type="AlphaFoldDB" id="Q9RUP3"/>
<keyword evidence="3" id="KW-0046">Antibiotic resistance</keyword>
<dbReference type="InParanoid" id="Q9RUP3"/>
<dbReference type="CDD" id="cd08349">
    <property type="entry name" value="BLMA_like"/>
    <property type="match status" value="1"/>
</dbReference>
<protein>
    <recommendedName>
        <fullName evidence="2">Bleomycin resistance protein</fullName>
    </recommendedName>
</protein>
<comment type="similarity">
    <text evidence="1">Belongs to the bleomycin resistance protein family.</text>
</comment>
<dbReference type="KEGG" id="dra:DR_1341"/>
<dbReference type="Pfam" id="PF00903">
    <property type="entry name" value="Glyoxalase"/>
    <property type="match status" value="1"/>
</dbReference>
<evidence type="ECO:0000313" key="6">
    <source>
        <dbReference type="Proteomes" id="UP000002524"/>
    </source>
</evidence>
<dbReference type="eggNOG" id="COG0346">
    <property type="taxonomic scope" value="Bacteria"/>
</dbReference>
<dbReference type="Proteomes" id="UP000002524">
    <property type="component" value="Chromosome 1"/>
</dbReference>
<evidence type="ECO:0000256" key="3">
    <source>
        <dbReference type="ARBA" id="ARBA00023251"/>
    </source>
</evidence>
<dbReference type="EMBL" id="AE000513">
    <property type="protein sequence ID" value="AAF10915.1"/>
    <property type="molecule type" value="Genomic_DNA"/>
</dbReference>
<dbReference type="SUPFAM" id="SSF54593">
    <property type="entry name" value="Glyoxalase/Bleomycin resistance protein/Dihydroxybiphenyl dioxygenase"/>
    <property type="match status" value="1"/>
</dbReference>
<evidence type="ECO:0000256" key="2">
    <source>
        <dbReference type="ARBA" id="ARBA00021572"/>
    </source>
</evidence>
<evidence type="ECO:0000313" key="5">
    <source>
        <dbReference type="EMBL" id="AAF10915.1"/>
    </source>
</evidence>
<dbReference type="InterPro" id="IPR000335">
    <property type="entry name" value="Bleomycin-R"/>
</dbReference>
<dbReference type="GO" id="GO:0046677">
    <property type="term" value="P:response to antibiotic"/>
    <property type="evidence" value="ECO:0007669"/>
    <property type="project" value="UniProtKB-KW"/>
</dbReference>
<organism evidence="5 6">
    <name type="scientific">Deinococcus radiodurans (strain ATCC 13939 / DSM 20539 / JCM 16871 / CCUG 27074 / LMG 4051 / NBRC 15346 / NCIMB 9279 / VKM B-1422 / R1)</name>
    <dbReference type="NCBI Taxonomy" id="243230"/>
    <lineage>
        <taxon>Bacteria</taxon>
        <taxon>Thermotogati</taxon>
        <taxon>Deinococcota</taxon>
        <taxon>Deinococci</taxon>
        <taxon>Deinococcales</taxon>
        <taxon>Deinococcaceae</taxon>
        <taxon>Deinococcus</taxon>
    </lineage>
</organism>
<evidence type="ECO:0000256" key="1">
    <source>
        <dbReference type="ARBA" id="ARBA00011051"/>
    </source>
</evidence>
<dbReference type="InterPro" id="IPR004360">
    <property type="entry name" value="Glyas_Fos-R_dOase_dom"/>
</dbReference>
<dbReference type="EnsemblBacteria" id="AAF10915">
    <property type="protein sequence ID" value="AAF10915"/>
    <property type="gene ID" value="DR_1341"/>
</dbReference>
<dbReference type="STRING" id="243230.DR_1341"/>
<dbReference type="RefSeq" id="WP_010887982.1">
    <property type="nucleotide sequence ID" value="NC_001263.1"/>
</dbReference>
<dbReference type="InterPro" id="IPR029068">
    <property type="entry name" value="Glyas_Bleomycin-R_OHBP_Dase"/>
</dbReference>
<reference evidence="5 6" key="1">
    <citation type="journal article" date="1999" name="Science">
        <title>Genome sequence of the radioresistant bacterium Deinococcus radiodurans R1.</title>
        <authorList>
            <person name="White O."/>
            <person name="Eisen J.A."/>
            <person name="Heidelberg J.F."/>
            <person name="Hickey E.K."/>
            <person name="Peterson J.D."/>
            <person name="Dodson R.J."/>
            <person name="Haft D.H."/>
            <person name="Gwinn M.L."/>
            <person name="Nelson W.C."/>
            <person name="Richardson D.L."/>
            <person name="Moffat K.S."/>
            <person name="Qin H."/>
            <person name="Jiang L."/>
            <person name="Pamphile W."/>
            <person name="Crosby M."/>
            <person name="Shen M."/>
            <person name="Vamathevan J.J."/>
            <person name="Lam P."/>
            <person name="McDonald L."/>
            <person name="Utterback T."/>
            <person name="Zalewski C."/>
            <person name="Makarova K.S."/>
            <person name="Aravind L."/>
            <person name="Daly M.J."/>
            <person name="Minton K.W."/>
            <person name="Fleischmann R.D."/>
            <person name="Ketchum K.A."/>
            <person name="Nelson K.E."/>
            <person name="Salzberg S."/>
            <person name="Smith H.O."/>
            <person name="Venter J.C."/>
            <person name="Fraser C.M."/>
        </authorList>
    </citation>
    <scope>NUCLEOTIDE SEQUENCE [LARGE SCALE GENOMIC DNA]</scope>
    <source>
        <strain evidence="6">ATCC 13939 / DSM 20539 / JCM 16871 / LMG 4051 / NBRC 15346 / NCIMB 9279 / R1 / VKM B-1422</strain>
    </source>
</reference>
<dbReference type="PATRIC" id="fig|243230.17.peg.1538"/>
<accession>Q9RUP3</accession>
<dbReference type="PaxDb" id="243230-DR_1341"/>
<name>Q9RUP3_DEIRA</name>
<proteinExistence type="inferred from homology"/>
<dbReference type="PROSITE" id="PS51819">
    <property type="entry name" value="VOC"/>
    <property type="match status" value="1"/>
</dbReference>